<protein>
    <submittedName>
        <fullName evidence="2">Uncharacterized protein</fullName>
    </submittedName>
</protein>
<evidence type="ECO:0000313" key="3">
    <source>
        <dbReference type="Proteomes" id="UP000317365"/>
    </source>
</evidence>
<feature type="signal peptide" evidence="1">
    <location>
        <begin position="1"/>
        <end position="32"/>
    </location>
</feature>
<dbReference type="EMBL" id="CP036282">
    <property type="protein sequence ID" value="QDL56495.1"/>
    <property type="molecule type" value="Genomic_DNA"/>
</dbReference>
<proteinExistence type="predicted"/>
<organism evidence="2 3">
    <name type="scientific">Rhodoferax aquaticus</name>
    <dbReference type="NCBI Taxonomy" id="2527691"/>
    <lineage>
        <taxon>Bacteria</taxon>
        <taxon>Pseudomonadati</taxon>
        <taxon>Pseudomonadota</taxon>
        <taxon>Betaproteobacteria</taxon>
        <taxon>Burkholderiales</taxon>
        <taxon>Comamonadaceae</taxon>
        <taxon>Rhodoferax</taxon>
    </lineage>
</organism>
<dbReference type="AlphaFoldDB" id="A0A515EUX8"/>
<sequence length="59" mass="6006">MTLLSSLLLVNPRTLRIVSAAACLLAASLSHAQMAPSALATLEALQTSPDVCGGFGVPR</sequence>
<reference evidence="3" key="1">
    <citation type="submission" date="2019-02" db="EMBL/GenBank/DDBJ databases">
        <title>Complete genome sequence of Rhodoferax sp. Gr-4.</title>
        <authorList>
            <person name="Jin L."/>
        </authorList>
    </citation>
    <scope>NUCLEOTIDE SEQUENCE [LARGE SCALE GENOMIC DNA]</scope>
    <source>
        <strain evidence="3">Gr-4</strain>
    </source>
</reference>
<feature type="chain" id="PRO_5021741578" evidence="1">
    <location>
        <begin position="33"/>
        <end position="59"/>
    </location>
</feature>
<dbReference type="RefSeq" id="WP_142813930.1">
    <property type="nucleotide sequence ID" value="NZ_CP036282.1"/>
</dbReference>
<keyword evidence="3" id="KW-1185">Reference proteome</keyword>
<keyword evidence="1" id="KW-0732">Signal</keyword>
<evidence type="ECO:0000313" key="2">
    <source>
        <dbReference type="EMBL" id="QDL56495.1"/>
    </source>
</evidence>
<reference evidence="3" key="2">
    <citation type="journal article" date="2020" name="Int. J. Syst. Evol. Microbiol.">
        <title>Genomic insights into a novel species Rhodoferax aquaticus sp. nov., isolated from freshwater.</title>
        <authorList>
            <person name="Li T."/>
            <person name="Zhuo Y."/>
            <person name="Jin C.Z."/>
            <person name="Wu X."/>
            <person name="Ko S.R."/>
            <person name="Jin F.J."/>
            <person name="Ahn C.Y."/>
            <person name="Oh H.M."/>
            <person name="Lee H.G."/>
            <person name="Jin L."/>
        </authorList>
    </citation>
    <scope>NUCLEOTIDE SEQUENCE [LARGE SCALE GENOMIC DNA]</scope>
    <source>
        <strain evidence="3">Gr-4</strain>
    </source>
</reference>
<dbReference type="Proteomes" id="UP000317365">
    <property type="component" value="Chromosome"/>
</dbReference>
<accession>A0A515EUX8</accession>
<name>A0A515EUX8_9BURK</name>
<evidence type="ECO:0000256" key="1">
    <source>
        <dbReference type="SAM" id="SignalP"/>
    </source>
</evidence>
<dbReference type="KEGG" id="rhg:EXZ61_21340"/>
<gene>
    <name evidence="2" type="ORF">EXZ61_21340</name>
</gene>